<dbReference type="InterPro" id="IPR027417">
    <property type="entry name" value="P-loop_NTPase"/>
</dbReference>
<dbReference type="SUPFAM" id="SSF52540">
    <property type="entry name" value="P-loop containing nucleoside triphosphate hydrolases"/>
    <property type="match status" value="1"/>
</dbReference>
<evidence type="ECO:0000313" key="2">
    <source>
        <dbReference type="Proteomes" id="UP001596472"/>
    </source>
</evidence>
<comment type="caution">
    <text evidence="1">The sequence shown here is derived from an EMBL/GenBank/DDBJ whole genome shotgun (WGS) entry which is preliminary data.</text>
</comment>
<evidence type="ECO:0000313" key="1">
    <source>
        <dbReference type="EMBL" id="MFC7336669.1"/>
    </source>
</evidence>
<accession>A0ABW2L4J8</accession>
<dbReference type="EMBL" id="JBHTBS010000002">
    <property type="protein sequence ID" value="MFC7336669.1"/>
    <property type="molecule type" value="Genomic_DNA"/>
</dbReference>
<organism evidence="1 2">
    <name type="scientific">Haloferula chungangensis</name>
    <dbReference type="NCBI Taxonomy" id="1048331"/>
    <lineage>
        <taxon>Bacteria</taxon>
        <taxon>Pseudomonadati</taxon>
        <taxon>Verrucomicrobiota</taxon>
        <taxon>Verrucomicrobiia</taxon>
        <taxon>Verrucomicrobiales</taxon>
        <taxon>Verrucomicrobiaceae</taxon>
        <taxon>Haloferula</taxon>
    </lineage>
</organism>
<name>A0ABW2L4J8_9BACT</name>
<dbReference type="Pfam" id="PF13671">
    <property type="entry name" value="AAA_33"/>
    <property type="match status" value="1"/>
</dbReference>
<reference evidence="2" key="1">
    <citation type="journal article" date="2019" name="Int. J. Syst. Evol. Microbiol.">
        <title>The Global Catalogue of Microorganisms (GCM) 10K type strain sequencing project: providing services to taxonomists for standard genome sequencing and annotation.</title>
        <authorList>
            <consortium name="The Broad Institute Genomics Platform"/>
            <consortium name="The Broad Institute Genome Sequencing Center for Infectious Disease"/>
            <person name="Wu L."/>
            <person name="Ma J."/>
        </authorList>
    </citation>
    <scope>NUCLEOTIDE SEQUENCE [LARGE SCALE GENOMIC DNA]</scope>
    <source>
        <strain evidence="2">CGMCC 4.1467</strain>
    </source>
</reference>
<dbReference type="Proteomes" id="UP001596472">
    <property type="component" value="Unassembled WGS sequence"/>
</dbReference>
<dbReference type="Gene3D" id="3.40.50.300">
    <property type="entry name" value="P-loop containing nucleotide triphosphate hydrolases"/>
    <property type="match status" value="1"/>
</dbReference>
<proteinExistence type="predicted"/>
<keyword evidence="2" id="KW-1185">Reference proteome</keyword>
<protein>
    <submittedName>
        <fullName evidence="1">AAA family ATPase</fullName>
    </submittedName>
</protein>
<dbReference type="RefSeq" id="WP_379710177.1">
    <property type="nucleotide sequence ID" value="NZ_JBHTBS010000002.1"/>
</dbReference>
<gene>
    <name evidence="1" type="ORF">ACFQY0_05735</name>
</gene>
<sequence length="167" mass="18731">MKECHLVSGPPASGKTCYARKLAMQIGGCLIDSDELSERLIRAGLALAGMDPDDRDSPAYKQAYRQVVYETMYDVARSNLATVPVVLAGPFTREGGEAGWLDELGDRLGVKPLAHFIWCDPASRKKRIVDRGEARDRPKLEAWNDYLKLCREDRPVWPHHFVDTSDT</sequence>